<dbReference type="InterPro" id="IPR029044">
    <property type="entry name" value="Nucleotide-diphossugar_trans"/>
</dbReference>
<evidence type="ECO:0000256" key="2">
    <source>
        <dbReference type="ARBA" id="ARBA00022695"/>
    </source>
</evidence>
<dbReference type="GO" id="GO:0016779">
    <property type="term" value="F:nucleotidyltransferase activity"/>
    <property type="evidence" value="ECO:0007669"/>
    <property type="project" value="UniProtKB-KW"/>
</dbReference>
<dbReference type="Gene3D" id="3.90.550.10">
    <property type="entry name" value="Spore Coat Polysaccharide Biosynthesis Protein SpsA, Chain A"/>
    <property type="match status" value="1"/>
</dbReference>
<sequence length="266" mass="29717">MIAIILGAGRGTSLKELTDDKPTGLIELGGKTLVRWQCEALEAAKARRVCVVRGYRSEQLTPEAAGLPPNAFETVENTDWLHGSLLSGLRCVAPWIDMALAEDEDGIIVSHADALYPADHVLALANAVEPVAITYDTRWQTLWMQRFGDPLMNAETFIHQDGRLLEVGFRPEDPDDIQGQYMGLIRFSPKGWNYAKKHLNKLGAACDHTDMTTFLQGLVDDDILVQAVPVVGHWVEVDSREDYYIYKKALERPGWSHDWRTTSLTA</sequence>
<reference evidence="4" key="1">
    <citation type="journal article" date="2021" name="PeerJ">
        <title>Extensive microbial diversity within the chicken gut microbiome revealed by metagenomics and culture.</title>
        <authorList>
            <person name="Gilroy R."/>
            <person name="Ravi A."/>
            <person name="Getino M."/>
            <person name="Pursley I."/>
            <person name="Horton D.L."/>
            <person name="Alikhan N.F."/>
            <person name="Baker D."/>
            <person name="Gharbi K."/>
            <person name="Hall N."/>
            <person name="Watson M."/>
            <person name="Adriaenssens E.M."/>
            <person name="Foster-Nyarko E."/>
            <person name="Jarju S."/>
            <person name="Secka A."/>
            <person name="Antonio M."/>
            <person name="Oren A."/>
            <person name="Chaudhuri R.R."/>
            <person name="La Ragione R."/>
            <person name="Hildebrand F."/>
            <person name="Pallen M.J."/>
        </authorList>
    </citation>
    <scope>NUCLEOTIDE SEQUENCE</scope>
    <source>
        <strain evidence="4">5032</strain>
    </source>
</reference>
<comment type="caution">
    <text evidence="4">The sequence shown here is derived from an EMBL/GenBank/DDBJ whole genome shotgun (WGS) entry which is preliminary data.</text>
</comment>
<accession>A0A9D2KQG6</accession>
<dbReference type="InterPro" id="IPR050065">
    <property type="entry name" value="GlmU-like"/>
</dbReference>
<dbReference type="Proteomes" id="UP000823821">
    <property type="component" value="Unassembled WGS sequence"/>
</dbReference>
<protein>
    <submittedName>
        <fullName evidence="4">NTP transferase domain-containing protein</fullName>
    </submittedName>
</protein>
<dbReference type="PANTHER" id="PTHR43584">
    <property type="entry name" value="NUCLEOTIDYL TRANSFERASE"/>
    <property type="match status" value="1"/>
</dbReference>
<keyword evidence="1 4" id="KW-0808">Transferase</keyword>
<dbReference type="PANTHER" id="PTHR43584:SF8">
    <property type="entry name" value="N-ACETYLMURAMATE ALPHA-1-PHOSPHATE URIDYLYLTRANSFERASE"/>
    <property type="match status" value="1"/>
</dbReference>
<feature type="domain" description="MobA-like NTP transferase" evidence="3">
    <location>
        <begin position="3"/>
        <end position="135"/>
    </location>
</feature>
<proteinExistence type="predicted"/>
<gene>
    <name evidence="4" type="ORF">H9784_09425</name>
</gene>
<dbReference type="InterPro" id="IPR025877">
    <property type="entry name" value="MobA-like_NTP_Trfase"/>
</dbReference>
<evidence type="ECO:0000313" key="5">
    <source>
        <dbReference type="Proteomes" id="UP000823821"/>
    </source>
</evidence>
<dbReference type="SUPFAM" id="SSF53448">
    <property type="entry name" value="Nucleotide-diphospho-sugar transferases"/>
    <property type="match status" value="1"/>
</dbReference>
<evidence type="ECO:0000256" key="1">
    <source>
        <dbReference type="ARBA" id="ARBA00022679"/>
    </source>
</evidence>
<dbReference type="Pfam" id="PF12804">
    <property type="entry name" value="NTP_transf_3"/>
    <property type="match status" value="1"/>
</dbReference>
<dbReference type="AlphaFoldDB" id="A0A9D2KQG6"/>
<organism evidence="4 5">
    <name type="scientific">Candidatus Desulfovibrio intestinavium</name>
    <dbReference type="NCBI Taxonomy" id="2838534"/>
    <lineage>
        <taxon>Bacteria</taxon>
        <taxon>Pseudomonadati</taxon>
        <taxon>Thermodesulfobacteriota</taxon>
        <taxon>Desulfovibrionia</taxon>
        <taxon>Desulfovibrionales</taxon>
        <taxon>Desulfovibrionaceae</taxon>
        <taxon>Desulfovibrio</taxon>
    </lineage>
</organism>
<keyword evidence="2" id="KW-0548">Nucleotidyltransferase</keyword>
<dbReference type="EMBL" id="DWZD01000049">
    <property type="protein sequence ID" value="HJA79767.1"/>
    <property type="molecule type" value="Genomic_DNA"/>
</dbReference>
<name>A0A9D2KQG6_9BACT</name>
<evidence type="ECO:0000259" key="3">
    <source>
        <dbReference type="Pfam" id="PF12804"/>
    </source>
</evidence>
<reference evidence="4" key="2">
    <citation type="submission" date="2021-04" db="EMBL/GenBank/DDBJ databases">
        <authorList>
            <person name="Gilroy R."/>
        </authorList>
    </citation>
    <scope>NUCLEOTIDE SEQUENCE</scope>
    <source>
        <strain evidence="4">5032</strain>
    </source>
</reference>
<evidence type="ECO:0000313" key="4">
    <source>
        <dbReference type="EMBL" id="HJA79767.1"/>
    </source>
</evidence>